<dbReference type="NCBIfam" id="NF038032">
    <property type="entry name" value="CehA_McbA_metalo"/>
    <property type="match status" value="1"/>
</dbReference>
<dbReference type="InterPro" id="IPR003141">
    <property type="entry name" value="Pol/His_phosphatase_N"/>
</dbReference>
<evidence type="ECO:0000313" key="3">
    <source>
        <dbReference type="Proteomes" id="UP000539052"/>
    </source>
</evidence>
<evidence type="ECO:0000259" key="1">
    <source>
        <dbReference type="SMART" id="SM00481"/>
    </source>
</evidence>
<name>A0ABX1VV91_9FIRM</name>
<dbReference type="InterPro" id="IPR016195">
    <property type="entry name" value="Pol/histidinol_Pase-like"/>
</dbReference>
<dbReference type="PANTHER" id="PTHR42924:SF3">
    <property type="entry name" value="POLYMERASE_HISTIDINOL PHOSPHATASE N-TERMINAL DOMAIN-CONTAINING PROTEIN"/>
    <property type="match status" value="1"/>
</dbReference>
<dbReference type="SMART" id="SM00481">
    <property type="entry name" value="POLIIIAc"/>
    <property type="match status" value="1"/>
</dbReference>
<dbReference type="RefSeq" id="WP_170823390.1">
    <property type="nucleotide sequence ID" value="NZ_JAAOXG010000056.1"/>
</dbReference>
<accession>A0ABX1VV91</accession>
<dbReference type="InterPro" id="IPR052018">
    <property type="entry name" value="PHP_domain"/>
</dbReference>
<dbReference type="SUPFAM" id="SSF89550">
    <property type="entry name" value="PHP domain-like"/>
    <property type="match status" value="1"/>
</dbReference>
<dbReference type="Pfam" id="PF02811">
    <property type="entry name" value="PHP"/>
    <property type="match status" value="1"/>
</dbReference>
<organism evidence="2 3">
    <name type="scientific">Lacrimispora defluvii</name>
    <dbReference type="NCBI Taxonomy" id="2719233"/>
    <lineage>
        <taxon>Bacteria</taxon>
        <taxon>Bacillati</taxon>
        <taxon>Bacillota</taxon>
        <taxon>Clostridia</taxon>
        <taxon>Lachnospirales</taxon>
        <taxon>Lachnospiraceae</taxon>
        <taxon>Lacrimispora</taxon>
    </lineage>
</organism>
<evidence type="ECO:0000313" key="2">
    <source>
        <dbReference type="EMBL" id="NNJ32307.1"/>
    </source>
</evidence>
<dbReference type="Proteomes" id="UP000539052">
    <property type="component" value="Unassembled WGS sequence"/>
</dbReference>
<protein>
    <submittedName>
        <fullName evidence="2">CehA/McbA family metallohydrolase</fullName>
    </submittedName>
</protein>
<proteinExistence type="predicted"/>
<dbReference type="EMBL" id="JAAOXG010000056">
    <property type="protein sequence ID" value="NNJ32307.1"/>
    <property type="molecule type" value="Genomic_DNA"/>
</dbReference>
<gene>
    <name evidence="2" type="ORF">G9470_21315</name>
</gene>
<dbReference type="InterPro" id="IPR004013">
    <property type="entry name" value="PHP_dom"/>
</dbReference>
<dbReference type="PANTHER" id="PTHR42924">
    <property type="entry name" value="EXONUCLEASE"/>
    <property type="match status" value="1"/>
</dbReference>
<sequence length="316" mass="36057">MYKRLELHNHTTESDGTLTPSQLIQFMEENLVDGFAITDHNTISGHSKIKGLLEQKKSSISSIYGMEYTTYYGHILCLNLKEYLSWESIDYHRPERLFHSLKEKGALVGVAHPFSYGHPFARGCRFDMTITDFNSFDFIEIFNNPEPLHQVNEPALLWWEDLVLKGFLLSATCGMDLHGRWDMSNQYATFIEGVNGGNIEKELEDAIRHQKTWVSRGPILESQYNTQKQTIVFTICETKKPGFIHSDSDRYILSLRSKTGTVVKEFPDCRSLEIPLSELYSDSNPRSVLIPKLYQNDTAIENLVAVAPVIVPADNS</sequence>
<dbReference type="Gene3D" id="3.20.20.140">
    <property type="entry name" value="Metal-dependent hydrolases"/>
    <property type="match status" value="1"/>
</dbReference>
<keyword evidence="3" id="KW-1185">Reference proteome</keyword>
<feature type="domain" description="Polymerase/histidinol phosphatase N-terminal" evidence="1">
    <location>
        <begin position="5"/>
        <end position="72"/>
    </location>
</feature>
<comment type="caution">
    <text evidence="2">The sequence shown here is derived from an EMBL/GenBank/DDBJ whole genome shotgun (WGS) entry which is preliminary data.</text>
</comment>
<reference evidence="2 3" key="1">
    <citation type="submission" date="2020-03" db="EMBL/GenBank/DDBJ databases">
        <title>Genome Sequence of industrial isolate, B5A.</title>
        <authorList>
            <person name="Sharma S."/>
            <person name="Patil P.B."/>
            <person name="Korpole S."/>
        </authorList>
    </citation>
    <scope>NUCLEOTIDE SEQUENCE [LARGE SCALE GENOMIC DNA]</scope>
    <source>
        <strain evidence="2 3">PI-S10-B5A</strain>
    </source>
</reference>